<dbReference type="PANTHER" id="PTHR45765:SF1">
    <property type="entry name" value="METHIONINE--TRNA LIGASE, CYTOPLASMIC"/>
    <property type="match status" value="1"/>
</dbReference>
<evidence type="ECO:0000256" key="8">
    <source>
        <dbReference type="ARBA" id="ARBA00023146"/>
    </source>
</evidence>
<dbReference type="PANTHER" id="PTHR45765">
    <property type="entry name" value="METHIONINE--TRNA LIGASE"/>
    <property type="match status" value="1"/>
</dbReference>
<name>A0ABP9AJY9_9GAMM</name>
<dbReference type="SUPFAM" id="SSF47323">
    <property type="entry name" value="Anticodon-binding domain of a subclass of class I aminoacyl-tRNA synthetases"/>
    <property type="match status" value="1"/>
</dbReference>
<sequence>MLLQRFDAERLVPSNGASSQIVFPGEASPGRDVHMAWGLIAPGETSHRHRHDDHELFVVVSGEGRIVVDGVTHALRADDSVHVPPLRGHHIVNTSATEMLRVLKFWWSEAATDVAMTAGTSETDAGDTASTRGYVLVTATPPTPNGDLHVGHLSGPYLAADIHTRYLRLRGVETHYLTGIDDNQSYVALKAERIGSTSVETADRFGRAMAATWEAAGIHPDHIGQPRQSKHHDALVQDMFERLFEQGHIVVRDTPAPFCTCCDTFVFEAYVSGGCPHCDAGSGGNACEVCGRPNDCADLRDVRCNRCGNAAEIRRYPRLYFPLAPHADFLKRYWSNVDMGPHLTSLCEKMLADGLPEIAISHRSDWGVPVPVPGYEDHRIYVWFEMAGGYLAATQELMQNHGRDWASVWKNPDVSIVQFFGFDNGYFHAVLFPALFHAYDAGILPPRTFVTNEFYRLDGLKFSTSRNHAIWGQELLASVPRDVARFYLAYSGPECSQTNFTYAELVAFVRAELQGHWHSWLQRVAEAVARDHAGRAPKPGLWNVRQVELQARLGRLANEVAVAYEAPTFSPRAVTRALCELVRIASQALDADAHWHGLPQREADLRTGIVLQLTAAKALAVLVAPIMPDFAEALLADLGCADILQQQAWRDATTLFPEGRAIGDLGRERFAAIPDALPPRAA</sequence>
<dbReference type="PRINTS" id="PR01041">
    <property type="entry name" value="TRNASYNTHMET"/>
</dbReference>
<protein>
    <recommendedName>
        <fullName evidence="2">methionine--tRNA ligase</fullName>
        <ecNumber evidence="2">6.1.1.10</ecNumber>
    </recommendedName>
    <alternativeName>
        <fullName evidence="9">Methionyl-tRNA synthetase</fullName>
    </alternativeName>
</protein>
<evidence type="ECO:0000256" key="1">
    <source>
        <dbReference type="ARBA" id="ARBA00008258"/>
    </source>
</evidence>
<dbReference type="Gene3D" id="1.10.730.10">
    <property type="entry name" value="Isoleucyl-tRNA Synthetase, Domain 1"/>
    <property type="match status" value="1"/>
</dbReference>
<dbReference type="EMBL" id="BAABJE010000001">
    <property type="protein sequence ID" value="GAA4782256.1"/>
    <property type="molecule type" value="Genomic_DNA"/>
</dbReference>
<dbReference type="Gene3D" id="2.20.28.20">
    <property type="entry name" value="Methionyl-tRNA synthetase, Zn-domain"/>
    <property type="match status" value="1"/>
</dbReference>
<dbReference type="Pfam" id="PF09334">
    <property type="entry name" value="tRNA-synt_1g"/>
    <property type="match status" value="1"/>
</dbReference>
<dbReference type="SUPFAM" id="SSF51182">
    <property type="entry name" value="RmlC-like cupins"/>
    <property type="match status" value="1"/>
</dbReference>
<dbReference type="InterPro" id="IPR009080">
    <property type="entry name" value="tRNAsynth_Ia_anticodon-bd"/>
</dbReference>
<dbReference type="InterPro" id="IPR029038">
    <property type="entry name" value="MetRS_Zn"/>
</dbReference>
<dbReference type="InterPro" id="IPR014710">
    <property type="entry name" value="RmlC-like_jellyroll"/>
</dbReference>
<evidence type="ECO:0000313" key="15">
    <source>
        <dbReference type="Proteomes" id="UP001499959"/>
    </source>
</evidence>
<keyword evidence="15" id="KW-1185">Reference proteome</keyword>
<dbReference type="InterPro" id="IPR011051">
    <property type="entry name" value="RmlC_Cupin_sf"/>
</dbReference>
<keyword evidence="6 11" id="KW-0067">ATP-binding</keyword>
<evidence type="ECO:0000259" key="12">
    <source>
        <dbReference type="Pfam" id="PF07883"/>
    </source>
</evidence>
<dbReference type="InterPro" id="IPR023458">
    <property type="entry name" value="Met-tRNA_ligase_1"/>
</dbReference>
<dbReference type="InterPro" id="IPR014729">
    <property type="entry name" value="Rossmann-like_a/b/a_fold"/>
</dbReference>
<dbReference type="InterPro" id="IPR033911">
    <property type="entry name" value="MetRS_core"/>
</dbReference>
<keyword evidence="7 11" id="KW-0648">Protein biosynthesis</keyword>
<dbReference type="RefSeq" id="WP_345301543.1">
    <property type="nucleotide sequence ID" value="NZ_BAABJE010000001.1"/>
</dbReference>
<dbReference type="Gene3D" id="3.40.50.620">
    <property type="entry name" value="HUPs"/>
    <property type="match status" value="1"/>
</dbReference>
<comment type="similarity">
    <text evidence="1">Belongs to the class-I aminoacyl-tRNA synthetase family. MetG type 1 subfamily.</text>
</comment>
<evidence type="ECO:0000256" key="7">
    <source>
        <dbReference type="ARBA" id="ARBA00022917"/>
    </source>
</evidence>
<keyword evidence="3" id="KW-0963">Cytoplasm</keyword>
<dbReference type="PROSITE" id="PS00178">
    <property type="entry name" value="AA_TRNA_LIGASE_I"/>
    <property type="match status" value="1"/>
</dbReference>
<proteinExistence type="inferred from homology"/>
<organism evidence="14 15">
    <name type="scientific">Lysobacter hankyongensis</name>
    <dbReference type="NCBI Taxonomy" id="1176535"/>
    <lineage>
        <taxon>Bacteria</taxon>
        <taxon>Pseudomonadati</taxon>
        <taxon>Pseudomonadota</taxon>
        <taxon>Gammaproteobacteria</taxon>
        <taxon>Lysobacterales</taxon>
        <taxon>Lysobacteraceae</taxon>
        <taxon>Lysobacter</taxon>
    </lineage>
</organism>
<reference evidence="15" key="1">
    <citation type="journal article" date="2019" name="Int. J. Syst. Evol. Microbiol.">
        <title>The Global Catalogue of Microorganisms (GCM) 10K type strain sequencing project: providing services to taxonomists for standard genome sequencing and annotation.</title>
        <authorList>
            <consortium name="The Broad Institute Genomics Platform"/>
            <consortium name="The Broad Institute Genome Sequencing Center for Infectious Disease"/>
            <person name="Wu L."/>
            <person name="Ma J."/>
        </authorList>
    </citation>
    <scope>NUCLEOTIDE SEQUENCE [LARGE SCALE GENOMIC DNA]</scope>
    <source>
        <strain evidence="15">JCM 18204</strain>
    </source>
</reference>
<evidence type="ECO:0000256" key="10">
    <source>
        <dbReference type="ARBA" id="ARBA00047364"/>
    </source>
</evidence>
<keyword evidence="4 11" id="KW-0436">Ligase</keyword>
<feature type="domain" description="Cupin type-2" evidence="12">
    <location>
        <begin position="40"/>
        <end position="100"/>
    </location>
</feature>
<keyword evidence="8 11" id="KW-0030">Aminoacyl-tRNA synthetase</keyword>
<evidence type="ECO:0000256" key="2">
    <source>
        <dbReference type="ARBA" id="ARBA00012838"/>
    </source>
</evidence>
<evidence type="ECO:0000256" key="11">
    <source>
        <dbReference type="RuleBase" id="RU363039"/>
    </source>
</evidence>
<dbReference type="EC" id="6.1.1.10" evidence="2"/>
<comment type="caution">
    <text evidence="14">The sequence shown here is derived from an EMBL/GenBank/DDBJ whole genome shotgun (WGS) entry which is preliminary data.</text>
</comment>
<evidence type="ECO:0000256" key="9">
    <source>
        <dbReference type="ARBA" id="ARBA00030904"/>
    </source>
</evidence>
<dbReference type="Pfam" id="PF07883">
    <property type="entry name" value="Cupin_2"/>
    <property type="match status" value="1"/>
</dbReference>
<accession>A0ABP9AJY9</accession>
<evidence type="ECO:0000256" key="3">
    <source>
        <dbReference type="ARBA" id="ARBA00022490"/>
    </source>
</evidence>
<gene>
    <name evidence="14" type="ORF">GCM10023307_03460</name>
</gene>
<feature type="domain" description="Methionyl/Leucyl tRNA synthetase" evidence="13">
    <location>
        <begin position="135"/>
        <end position="524"/>
    </location>
</feature>
<dbReference type="InterPro" id="IPR013096">
    <property type="entry name" value="Cupin_2"/>
</dbReference>
<dbReference type="SUPFAM" id="SSF52374">
    <property type="entry name" value="Nucleotidylyl transferase"/>
    <property type="match status" value="1"/>
</dbReference>
<evidence type="ECO:0000256" key="5">
    <source>
        <dbReference type="ARBA" id="ARBA00022741"/>
    </source>
</evidence>
<dbReference type="Gene3D" id="2.60.120.10">
    <property type="entry name" value="Jelly Rolls"/>
    <property type="match status" value="1"/>
</dbReference>
<dbReference type="InterPro" id="IPR001412">
    <property type="entry name" value="aa-tRNA-synth_I_CS"/>
</dbReference>
<dbReference type="Proteomes" id="UP001499959">
    <property type="component" value="Unassembled WGS sequence"/>
</dbReference>
<dbReference type="InterPro" id="IPR015413">
    <property type="entry name" value="Methionyl/Leucyl_tRNA_Synth"/>
</dbReference>
<evidence type="ECO:0000259" key="13">
    <source>
        <dbReference type="Pfam" id="PF09334"/>
    </source>
</evidence>
<evidence type="ECO:0000256" key="4">
    <source>
        <dbReference type="ARBA" id="ARBA00022598"/>
    </source>
</evidence>
<comment type="catalytic activity">
    <reaction evidence="10">
        <text>tRNA(Met) + L-methionine + ATP = L-methionyl-tRNA(Met) + AMP + diphosphate</text>
        <dbReference type="Rhea" id="RHEA:13481"/>
        <dbReference type="Rhea" id="RHEA-COMP:9667"/>
        <dbReference type="Rhea" id="RHEA-COMP:9698"/>
        <dbReference type="ChEBI" id="CHEBI:30616"/>
        <dbReference type="ChEBI" id="CHEBI:33019"/>
        <dbReference type="ChEBI" id="CHEBI:57844"/>
        <dbReference type="ChEBI" id="CHEBI:78442"/>
        <dbReference type="ChEBI" id="CHEBI:78530"/>
        <dbReference type="ChEBI" id="CHEBI:456215"/>
        <dbReference type="EC" id="6.1.1.10"/>
    </reaction>
</comment>
<evidence type="ECO:0000313" key="14">
    <source>
        <dbReference type="EMBL" id="GAA4782256.1"/>
    </source>
</evidence>
<keyword evidence="5 11" id="KW-0547">Nucleotide-binding</keyword>
<evidence type="ECO:0000256" key="6">
    <source>
        <dbReference type="ARBA" id="ARBA00022840"/>
    </source>
</evidence>